<comment type="caution">
    <text evidence="1">The sequence shown here is derived from an EMBL/GenBank/DDBJ whole genome shotgun (WGS) entry which is preliminary data.</text>
</comment>
<sequence length="157" mass="17329">MAPCVREAVERLLPFVASPEGCSPEDLVTAIATIVRLTDMNMEVLRDTCLGAYMRDLCDHSSAKVRSAACIALDCFQTMLFDWAESIHWSKDMIAKACMEADREMRHRACANARITPISSGTGYGKDPAYTTLLTSKKATSLQLPANKPTLRVRFPV</sequence>
<reference evidence="1" key="1">
    <citation type="submission" date="2021-01" db="EMBL/GenBank/DDBJ databases">
        <title>Adiantum capillus-veneris genome.</title>
        <authorList>
            <person name="Fang Y."/>
            <person name="Liao Q."/>
        </authorList>
    </citation>
    <scope>NUCLEOTIDE SEQUENCE</scope>
    <source>
        <strain evidence="1">H3</strain>
        <tissue evidence="1">Leaf</tissue>
    </source>
</reference>
<dbReference type="OrthoDB" id="10503276at2759"/>
<protein>
    <submittedName>
        <fullName evidence="1">Uncharacterized protein</fullName>
    </submittedName>
</protein>
<dbReference type="AlphaFoldDB" id="A0A9D4UN17"/>
<gene>
    <name evidence="1" type="ORF">GOP47_0014859</name>
</gene>
<organism evidence="1 2">
    <name type="scientific">Adiantum capillus-veneris</name>
    <name type="common">Maidenhair fern</name>
    <dbReference type="NCBI Taxonomy" id="13818"/>
    <lineage>
        <taxon>Eukaryota</taxon>
        <taxon>Viridiplantae</taxon>
        <taxon>Streptophyta</taxon>
        <taxon>Embryophyta</taxon>
        <taxon>Tracheophyta</taxon>
        <taxon>Polypodiopsida</taxon>
        <taxon>Polypodiidae</taxon>
        <taxon>Polypodiales</taxon>
        <taxon>Pteridineae</taxon>
        <taxon>Pteridaceae</taxon>
        <taxon>Vittarioideae</taxon>
        <taxon>Adiantum</taxon>
    </lineage>
</organism>
<name>A0A9D4UN17_ADICA</name>
<evidence type="ECO:0000313" key="1">
    <source>
        <dbReference type="EMBL" id="KAI5070516.1"/>
    </source>
</evidence>
<accession>A0A9D4UN17</accession>
<keyword evidence="2" id="KW-1185">Reference proteome</keyword>
<proteinExistence type="predicted"/>
<evidence type="ECO:0000313" key="2">
    <source>
        <dbReference type="Proteomes" id="UP000886520"/>
    </source>
</evidence>
<dbReference type="EMBL" id="JABFUD020000014">
    <property type="protein sequence ID" value="KAI5070516.1"/>
    <property type="molecule type" value="Genomic_DNA"/>
</dbReference>
<dbReference type="Proteomes" id="UP000886520">
    <property type="component" value="Chromosome 14"/>
</dbReference>